<dbReference type="EMBL" id="JGYW01000003">
    <property type="protein sequence ID" value="KFI59362.1"/>
    <property type="molecule type" value="Genomic_DNA"/>
</dbReference>
<comment type="caution">
    <text evidence="7">The sequence shown here is derived from an EMBL/GenBank/DDBJ whole genome shotgun (WGS) entry which is preliminary data.</text>
</comment>
<dbReference type="PANTHER" id="PTHR43425">
    <property type="entry name" value="OXYGEN-INSENSITIVE NADPH NITROREDUCTASE"/>
    <property type="match status" value="1"/>
</dbReference>
<evidence type="ECO:0000256" key="1">
    <source>
        <dbReference type="ARBA" id="ARBA00008366"/>
    </source>
</evidence>
<evidence type="ECO:0000256" key="5">
    <source>
        <dbReference type="PIRNR" id="PIRNR005426"/>
    </source>
</evidence>
<gene>
    <name evidence="7" type="ORF">BGLCM_0471</name>
</gene>
<name>A0A087AKR2_9BIFI</name>
<dbReference type="Pfam" id="PF00881">
    <property type="entry name" value="Nitroreductase"/>
    <property type="match status" value="1"/>
</dbReference>
<organism evidence="7 8">
    <name type="scientific">Bifidobacterium gallicum DSM 20093 = LMG 11596</name>
    <dbReference type="NCBI Taxonomy" id="561180"/>
    <lineage>
        <taxon>Bacteria</taxon>
        <taxon>Bacillati</taxon>
        <taxon>Actinomycetota</taxon>
        <taxon>Actinomycetes</taxon>
        <taxon>Bifidobacteriales</taxon>
        <taxon>Bifidobacteriaceae</taxon>
        <taxon>Bifidobacterium</taxon>
    </lineage>
</organism>
<sequence>MPGFVGIRRVRLDNEGMAEIIHNQTVDALLNRCSIRAFEPDEIDDDTIATLELCAQHAPSSMYLNDWSAIRITDPEKRRKLAEIGRQSYIGTAPLLYIFVIDEHRNAQIAQRMGVDVESGEFTLNTSYRFTQAQNDATLALQAMATAAESLGLGSVVLGTVLGDIDAVIDLLELPQFTYPVLGLALGKPAQQPEVKPRMPREVQFMENSYFGDELTTRTRMEAFDAEVHTYYDLRNDGRPEETFSKQIAKKAVAQGVLQSGLDHAKRQGFRLDR</sequence>
<reference evidence="7 8" key="1">
    <citation type="submission" date="2014-03" db="EMBL/GenBank/DDBJ databases">
        <title>Genomics of Bifidobacteria.</title>
        <authorList>
            <person name="Ventura M."/>
            <person name="Milani C."/>
            <person name="Lugli G.A."/>
        </authorList>
    </citation>
    <scope>NUCLEOTIDE SEQUENCE [LARGE SCALE GENOMIC DNA]</scope>
    <source>
        <strain evidence="7 8">LMG 11596</strain>
    </source>
</reference>
<comment type="similarity">
    <text evidence="1 5">Belongs to the flavin oxidoreductase frp family.</text>
</comment>
<keyword evidence="2 5" id="KW-0285">Flavoprotein</keyword>
<dbReference type="AlphaFoldDB" id="A0A087AKR2"/>
<accession>A0A087AKR2</accession>
<dbReference type="InterPro" id="IPR029479">
    <property type="entry name" value="Nitroreductase"/>
</dbReference>
<evidence type="ECO:0000256" key="3">
    <source>
        <dbReference type="ARBA" id="ARBA00022643"/>
    </source>
</evidence>
<dbReference type="Proteomes" id="UP000029074">
    <property type="component" value="Unassembled WGS sequence"/>
</dbReference>
<dbReference type="PIRSF" id="PIRSF005426">
    <property type="entry name" value="Frp"/>
    <property type="match status" value="1"/>
</dbReference>
<evidence type="ECO:0000259" key="6">
    <source>
        <dbReference type="Pfam" id="PF00881"/>
    </source>
</evidence>
<evidence type="ECO:0000313" key="8">
    <source>
        <dbReference type="Proteomes" id="UP000029074"/>
    </source>
</evidence>
<feature type="domain" description="Nitroreductase" evidence="6">
    <location>
        <begin position="31"/>
        <end position="188"/>
    </location>
</feature>
<dbReference type="Gene3D" id="3.40.109.10">
    <property type="entry name" value="NADH Oxidase"/>
    <property type="match status" value="1"/>
</dbReference>
<dbReference type="GO" id="GO:0052873">
    <property type="term" value="F:FMN reductase (NADPH) activity"/>
    <property type="evidence" value="ECO:0007669"/>
    <property type="project" value="UniProtKB-EC"/>
</dbReference>
<evidence type="ECO:0000313" key="7">
    <source>
        <dbReference type="EMBL" id="KFI59362.1"/>
    </source>
</evidence>
<keyword evidence="4 5" id="KW-0560">Oxidoreductase</keyword>
<keyword evidence="3 5" id="KW-0288">FMN</keyword>
<dbReference type="EC" id="1.5.1.38" evidence="7"/>
<keyword evidence="5" id="KW-0521">NADP</keyword>
<dbReference type="PANTHER" id="PTHR43425:SF2">
    <property type="entry name" value="OXYGEN-INSENSITIVE NADPH NITROREDUCTASE"/>
    <property type="match status" value="1"/>
</dbReference>
<evidence type="ECO:0000256" key="4">
    <source>
        <dbReference type="ARBA" id="ARBA00023002"/>
    </source>
</evidence>
<keyword evidence="8" id="KW-1185">Reference proteome</keyword>
<dbReference type="SUPFAM" id="SSF55469">
    <property type="entry name" value="FMN-dependent nitroreductase-like"/>
    <property type="match status" value="1"/>
</dbReference>
<dbReference type="InterPro" id="IPR016446">
    <property type="entry name" value="Flavin_OxRdtase_Frp"/>
</dbReference>
<proteinExistence type="inferred from homology"/>
<protein>
    <submittedName>
        <fullName evidence="7">NADPH-flavin oxidoreductase</fullName>
        <ecNumber evidence="7">1.5.1.38</ecNumber>
    </submittedName>
</protein>
<evidence type="ECO:0000256" key="2">
    <source>
        <dbReference type="ARBA" id="ARBA00022630"/>
    </source>
</evidence>
<dbReference type="InterPro" id="IPR000415">
    <property type="entry name" value="Nitroreductase-like"/>
</dbReference>